<dbReference type="Gene3D" id="1.25.40.10">
    <property type="entry name" value="Tetratricopeptide repeat domain"/>
    <property type="match status" value="1"/>
</dbReference>
<evidence type="ECO:0008006" key="3">
    <source>
        <dbReference type="Google" id="ProtNLM"/>
    </source>
</evidence>
<sequence length="422" mass="47772">MFIKKIIFLLLPASIISGCQSYTQENQKIRQVLYSGKFAEATAQLDESSLATESRNYALFTMEKGMLLYLQGDYTKAINQWQKSDRKLDDLYTTSISKTTASFIVNDSMSDYTGEAHERFLIPIFSSVAFFANNDQNNSLVMVRRTNDIKKALDNDNEGVNLFKYDAFSNYFSGMVFETKGEWDNAIISYKNALNNIKNSSLKSAETQISKDLARLAEFRNRNDILNELKKNNPNLTWQKQSELLKQGEVYIIYESGNSPVKTPKEILFPTDKTVVRVSFPEYKDIPYKNRSSEVFIGQKSFGKTIIMEDIGKMAKQALEDRRVRDIAKIAARVIAKDLAARKLGEESPLAGLAANVFSVATETADTRSWTTLPDTIQVLRVPIIANKETAISIKPEFGSTISYNVKLSPGEKKLIRFRTFN</sequence>
<dbReference type="AlphaFoldDB" id="A0A6N6VNS1"/>
<organism evidence="1 2">
    <name type="scientific">Silvanigrella paludirubra</name>
    <dbReference type="NCBI Taxonomy" id="2499159"/>
    <lineage>
        <taxon>Bacteria</taxon>
        <taxon>Pseudomonadati</taxon>
        <taxon>Bdellovibrionota</taxon>
        <taxon>Oligoflexia</taxon>
        <taxon>Silvanigrellales</taxon>
        <taxon>Silvanigrellaceae</taxon>
        <taxon>Silvanigrella</taxon>
    </lineage>
</organism>
<name>A0A6N6VNS1_9BACT</name>
<dbReference type="EMBL" id="WFLM01000007">
    <property type="protein sequence ID" value="KAB8036277.1"/>
    <property type="molecule type" value="Genomic_DNA"/>
</dbReference>
<dbReference type="RefSeq" id="WP_153421746.1">
    <property type="nucleotide sequence ID" value="NZ_WFLM01000007.1"/>
</dbReference>
<dbReference type="Proteomes" id="UP000437748">
    <property type="component" value="Unassembled WGS sequence"/>
</dbReference>
<proteinExistence type="predicted"/>
<dbReference type="SUPFAM" id="SSF48452">
    <property type="entry name" value="TPR-like"/>
    <property type="match status" value="1"/>
</dbReference>
<evidence type="ECO:0000313" key="2">
    <source>
        <dbReference type="Proteomes" id="UP000437748"/>
    </source>
</evidence>
<evidence type="ECO:0000313" key="1">
    <source>
        <dbReference type="EMBL" id="KAB8036277.1"/>
    </source>
</evidence>
<gene>
    <name evidence="1" type="ORF">GCL60_15955</name>
</gene>
<dbReference type="PROSITE" id="PS51257">
    <property type="entry name" value="PROKAR_LIPOPROTEIN"/>
    <property type="match status" value="1"/>
</dbReference>
<dbReference type="OrthoDB" id="5288415at2"/>
<reference evidence="1 2" key="1">
    <citation type="submission" date="2019-10" db="EMBL/GenBank/DDBJ databases">
        <title>New species of Slilvanegrellaceae.</title>
        <authorList>
            <person name="Pitt A."/>
            <person name="Hahn M.W."/>
        </authorList>
    </citation>
    <scope>NUCLEOTIDE SEQUENCE [LARGE SCALE GENOMIC DNA]</scope>
    <source>
        <strain evidence="1 2">SP-Ram-0.45-NSY-1</strain>
    </source>
</reference>
<dbReference type="InterPro" id="IPR011990">
    <property type="entry name" value="TPR-like_helical_dom_sf"/>
</dbReference>
<accession>A0A6N6VNS1</accession>
<keyword evidence="2" id="KW-1185">Reference proteome</keyword>
<protein>
    <recommendedName>
        <fullName evidence="3">Tetratricopeptide repeat protein</fullName>
    </recommendedName>
</protein>
<comment type="caution">
    <text evidence="1">The sequence shown here is derived from an EMBL/GenBank/DDBJ whole genome shotgun (WGS) entry which is preliminary data.</text>
</comment>